<organism evidence="1 2">
    <name type="scientific">Nocardia lasii</name>
    <dbReference type="NCBI Taxonomy" id="1616107"/>
    <lineage>
        <taxon>Bacteria</taxon>
        <taxon>Bacillati</taxon>
        <taxon>Actinomycetota</taxon>
        <taxon>Actinomycetes</taxon>
        <taxon>Mycobacteriales</taxon>
        <taxon>Nocardiaceae</taxon>
        <taxon>Nocardia</taxon>
    </lineage>
</organism>
<sequence length="70" mass="7400">MTYDAEANAAMIYLKGHIAAGESMRQQMIPLQGAEIVLDFDADDLLLGIEVIGAREAIPAEVLGAAEQIG</sequence>
<evidence type="ECO:0000313" key="2">
    <source>
        <dbReference type="Proteomes" id="UP001596223"/>
    </source>
</evidence>
<reference evidence="2" key="1">
    <citation type="journal article" date="2019" name="Int. J. Syst. Evol. Microbiol.">
        <title>The Global Catalogue of Microorganisms (GCM) 10K type strain sequencing project: providing services to taxonomists for standard genome sequencing and annotation.</title>
        <authorList>
            <consortium name="The Broad Institute Genomics Platform"/>
            <consortium name="The Broad Institute Genome Sequencing Center for Infectious Disease"/>
            <person name="Wu L."/>
            <person name="Ma J."/>
        </authorList>
    </citation>
    <scope>NUCLEOTIDE SEQUENCE [LARGE SCALE GENOMIC DNA]</scope>
    <source>
        <strain evidence="2">CCUG 36956</strain>
    </source>
</reference>
<dbReference type="RefSeq" id="WP_378599908.1">
    <property type="nucleotide sequence ID" value="NZ_JBHSQN010000002.1"/>
</dbReference>
<protein>
    <submittedName>
        <fullName evidence="1">DUF2283 domain-containing protein</fullName>
    </submittedName>
</protein>
<dbReference type="EMBL" id="JBHSQN010000002">
    <property type="protein sequence ID" value="MFC6010253.1"/>
    <property type="molecule type" value="Genomic_DNA"/>
</dbReference>
<name>A0ABW1JNG2_9NOCA</name>
<evidence type="ECO:0000313" key="1">
    <source>
        <dbReference type="EMBL" id="MFC6010253.1"/>
    </source>
</evidence>
<dbReference type="InterPro" id="IPR019270">
    <property type="entry name" value="DUF2283"/>
</dbReference>
<dbReference type="Proteomes" id="UP001596223">
    <property type="component" value="Unassembled WGS sequence"/>
</dbReference>
<dbReference type="Pfam" id="PF10049">
    <property type="entry name" value="DUF2283"/>
    <property type="match status" value="1"/>
</dbReference>
<accession>A0ABW1JNG2</accession>
<proteinExistence type="predicted"/>
<keyword evidence="2" id="KW-1185">Reference proteome</keyword>
<comment type="caution">
    <text evidence="1">The sequence shown here is derived from an EMBL/GenBank/DDBJ whole genome shotgun (WGS) entry which is preliminary data.</text>
</comment>
<gene>
    <name evidence="1" type="ORF">ACFP3H_04260</name>
</gene>